<dbReference type="SUPFAM" id="SSF109604">
    <property type="entry name" value="HD-domain/PDEase-like"/>
    <property type="match status" value="1"/>
</dbReference>
<feature type="domain" description="HD" evidence="1">
    <location>
        <begin position="130"/>
        <end position="253"/>
    </location>
</feature>
<keyword evidence="4" id="KW-1185">Reference proteome</keyword>
<dbReference type="InterPro" id="IPR037522">
    <property type="entry name" value="HD_GYP_dom"/>
</dbReference>
<feature type="domain" description="HD-GYP" evidence="2">
    <location>
        <begin position="108"/>
        <end position="304"/>
    </location>
</feature>
<dbReference type="PROSITE" id="PS51831">
    <property type="entry name" value="HD"/>
    <property type="match status" value="1"/>
</dbReference>
<evidence type="ECO:0000259" key="2">
    <source>
        <dbReference type="PROSITE" id="PS51832"/>
    </source>
</evidence>
<sequence length="346" mass="39550">MKDKKVTIYECNAGDIIARNVIDIRSGITLCQEGHVLTEQSIEWLKRFMCSDIYIESNTWDKVWHIPAESKVSYEQDKEKLQKTLSAIGLGEEIDKEAVEEIKTTFFTKLNSNSTIMGCVNVVKTLDEYTYTHSLNVGMLSVLIGKWMGLKDEQLEELFLAGVLHDAGKYKVNQNVLNKKGELSSLEYLIVKRHATESYNLIKDVDGISNAVKEGVLSHHERIDGTGYPRELKGDEIHLYGRILAIADTYDAMISERVYKTRQTPFEVMEKMLSEGIDKLDTQILLLFLKNMADYYIGVQVTLNTGEVGEVVFMHPHCIYRPIIKVAETYYDLDRRTDLEIVEMIS</sequence>
<evidence type="ECO:0000313" key="3">
    <source>
        <dbReference type="EMBL" id="MDA3733389.1"/>
    </source>
</evidence>
<dbReference type="InterPro" id="IPR006674">
    <property type="entry name" value="HD_domain"/>
</dbReference>
<dbReference type="Proteomes" id="UP001169242">
    <property type="component" value="Unassembled WGS sequence"/>
</dbReference>
<dbReference type="AlphaFoldDB" id="A0AA42DRH2"/>
<dbReference type="PROSITE" id="PS51832">
    <property type="entry name" value="HD_GYP"/>
    <property type="match status" value="1"/>
</dbReference>
<comment type="caution">
    <text evidence="3">The sequence shown here is derived from an EMBL/GenBank/DDBJ whole genome shotgun (WGS) entry which is preliminary data.</text>
</comment>
<gene>
    <name evidence="3" type="ORF">PBV87_18075</name>
</gene>
<dbReference type="RefSeq" id="WP_271013230.1">
    <property type="nucleotide sequence ID" value="NZ_JAQIFT010000062.1"/>
</dbReference>
<dbReference type="PANTHER" id="PTHR43155:SF2">
    <property type="entry name" value="CYCLIC DI-GMP PHOSPHODIESTERASE PA4108"/>
    <property type="match status" value="1"/>
</dbReference>
<dbReference type="Gene3D" id="1.10.3210.10">
    <property type="entry name" value="Hypothetical protein af1432"/>
    <property type="match status" value="1"/>
</dbReference>
<protein>
    <submittedName>
        <fullName evidence="3">HD-GYP domain-containing protein</fullName>
    </submittedName>
</protein>
<dbReference type="PANTHER" id="PTHR43155">
    <property type="entry name" value="CYCLIC DI-GMP PHOSPHODIESTERASE PA4108-RELATED"/>
    <property type="match status" value="1"/>
</dbReference>
<dbReference type="EMBL" id="JAQIFT010000062">
    <property type="protein sequence ID" value="MDA3733389.1"/>
    <property type="molecule type" value="Genomic_DNA"/>
</dbReference>
<organism evidence="3 4">
    <name type="scientific">Holtiella tumoricola</name>
    <dbReference type="NCBI Taxonomy" id="3018743"/>
    <lineage>
        <taxon>Bacteria</taxon>
        <taxon>Bacillati</taxon>
        <taxon>Bacillota</taxon>
        <taxon>Clostridia</taxon>
        <taxon>Lachnospirales</taxon>
        <taxon>Cellulosilyticaceae</taxon>
        <taxon>Holtiella</taxon>
    </lineage>
</organism>
<dbReference type="InterPro" id="IPR003607">
    <property type="entry name" value="HD/PDEase_dom"/>
</dbReference>
<reference evidence="3" key="1">
    <citation type="journal article" date="2023" name="Int. J. Syst. Evol. Microbiol.">
        <title>&lt;i&gt;Holtiella tumoricola&lt;/i&gt; gen. nov. sp. nov., isolated from a human clinical sample.</title>
        <authorList>
            <person name="Allen-Vercoe E."/>
            <person name="Daigneault M.C."/>
            <person name="Vancuren S.J."/>
            <person name="Cochrane K."/>
            <person name="O'Neal L.L."/>
            <person name="Sankaranarayanan K."/>
            <person name="Lawson P.A."/>
        </authorList>
    </citation>
    <scope>NUCLEOTIDE SEQUENCE</scope>
    <source>
        <strain evidence="3">CC70A</strain>
    </source>
</reference>
<evidence type="ECO:0000313" key="4">
    <source>
        <dbReference type="Proteomes" id="UP001169242"/>
    </source>
</evidence>
<accession>A0AA42DRH2</accession>
<dbReference type="Pfam" id="PF13487">
    <property type="entry name" value="HD_5"/>
    <property type="match status" value="1"/>
</dbReference>
<proteinExistence type="predicted"/>
<name>A0AA42DRH2_9FIRM</name>
<dbReference type="SMART" id="SM00471">
    <property type="entry name" value="HDc"/>
    <property type="match status" value="1"/>
</dbReference>
<evidence type="ECO:0000259" key="1">
    <source>
        <dbReference type="PROSITE" id="PS51831"/>
    </source>
</evidence>
<dbReference type="CDD" id="cd00077">
    <property type="entry name" value="HDc"/>
    <property type="match status" value="1"/>
</dbReference>